<dbReference type="OrthoDB" id="9800421at2"/>
<gene>
    <name evidence="1" type="ORF">A6F65_02244</name>
</gene>
<dbReference type="Pfam" id="PF06073">
    <property type="entry name" value="DUF934"/>
    <property type="match status" value="1"/>
</dbReference>
<protein>
    <recommendedName>
        <fullName evidence="3">Oxidoreductase</fullName>
    </recommendedName>
</protein>
<dbReference type="Proteomes" id="UP000092698">
    <property type="component" value="Chromosome"/>
</dbReference>
<dbReference type="RefSeq" id="WP_067788697.1">
    <property type="nucleotide sequence ID" value="NZ_CP016545.1"/>
</dbReference>
<dbReference type="STRING" id="645517.A6F65_02244"/>
<organism evidence="1 2">
    <name type="scientific">Paraurantiacibacter namhicola</name>
    <dbReference type="NCBI Taxonomy" id="645517"/>
    <lineage>
        <taxon>Bacteria</taxon>
        <taxon>Pseudomonadati</taxon>
        <taxon>Pseudomonadota</taxon>
        <taxon>Alphaproteobacteria</taxon>
        <taxon>Sphingomonadales</taxon>
        <taxon>Erythrobacteraceae</taxon>
        <taxon>Paraurantiacibacter</taxon>
    </lineage>
</organism>
<evidence type="ECO:0000313" key="1">
    <source>
        <dbReference type="EMBL" id="ANU08527.1"/>
    </source>
</evidence>
<evidence type="ECO:0000313" key="2">
    <source>
        <dbReference type="Proteomes" id="UP000092698"/>
    </source>
</evidence>
<sequence length="158" mass="17365">MAEPTNSPAGGGLGTGRDEVQLRFREDDLPPNAQVTVDAFLEQDDATAVRVEPGDDARDLLPHLGRIRLVEVNFPVFGDGRGYSAARLLREEGYTGELRAVGDVLVDQIAYMRRCGFDSFAPERPLDEADVKAAFDRFPHAYQAAADNAVPIWKLRHG</sequence>
<dbReference type="InterPro" id="IPR008318">
    <property type="entry name" value="UCP030820"/>
</dbReference>
<accession>A0A1C7DAT1</accession>
<dbReference type="KEGG" id="anh:A6F65_02244"/>
<dbReference type="AlphaFoldDB" id="A0A1C7DAT1"/>
<name>A0A1C7DAT1_9SPHN</name>
<dbReference type="PATRIC" id="fig|645517.4.peg.2225"/>
<keyword evidence="2" id="KW-1185">Reference proteome</keyword>
<reference evidence="1 2" key="1">
    <citation type="submission" date="2016-07" db="EMBL/GenBank/DDBJ databases">
        <title>Complete genome sequence of Altererythrobacter namhicola JCM 16345T, containing esterase-encoding genes.</title>
        <authorList>
            <person name="Cheng H."/>
            <person name="Wu Y.-H."/>
            <person name="Jian S.-L."/>
            <person name="Huo Y.-Y."/>
            <person name="Wang C.-S."/>
            <person name="Xu X.-W."/>
        </authorList>
    </citation>
    <scope>NUCLEOTIDE SEQUENCE [LARGE SCALE GENOMIC DNA]</scope>
    <source>
        <strain evidence="1 2">JCM 16345</strain>
    </source>
</reference>
<proteinExistence type="predicted"/>
<evidence type="ECO:0008006" key="3">
    <source>
        <dbReference type="Google" id="ProtNLM"/>
    </source>
</evidence>
<dbReference type="EMBL" id="CP016545">
    <property type="protein sequence ID" value="ANU08527.1"/>
    <property type="molecule type" value="Genomic_DNA"/>
</dbReference>